<evidence type="ECO:0000256" key="2">
    <source>
        <dbReference type="ARBA" id="ARBA00023315"/>
    </source>
</evidence>
<protein>
    <submittedName>
        <fullName evidence="4">GNAT family N-acetyltransferase</fullName>
    </submittedName>
</protein>
<dbReference type="KEGG" id="sfug:CNQ36_16305"/>
<dbReference type="AlphaFoldDB" id="A0A494UX64"/>
<feature type="domain" description="N-acetyltransferase" evidence="3">
    <location>
        <begin position="1"/>
        <end position="177"/>
    </location>
</feature>
<dbReference type="PANTHER" id="PTHR43420:SF44">
    <property type="entry name" value="ACETYLTRANSFERASE YPEA"/>
    <property type="match status" value="1"/>
</dbReference>
<keyword evidence="5" id="KW-1185">Reference proteome</keyword>
<keyword evidence="2" id="KW-0012">Acyltransferase</keyword>
<evidence type="ECO:0000259" key="3">
    <source>
        <dbReference type="PROSITE" id="PS51186"/>
    </source>
</evidence>
<accession>A0A494UX64</accession>
<keyword evidence="1 4" id="KW-0808">Transferase</keyword>
<dbReference type="PANTHER" id="PTHR43420">
    <property type="entry name" value="ACETYLTRANSFERASE"/>
    <property type="match status" value="1"/>
</dbReference>
<sequence>MIRPVRAEEWEAAKELRLRSLRDPVAHLAYLDTYEEAVARPDSWWRERTAKGAEGADGARQFIAEAGDGSWVGNVAVLLEEAGSTDWAGFPVERPQGHLVGVYVAPGHRGSGLTKALFEVGLEWAWGRGAERVRLIVHPGNGRARAFYRKAGFEESGVTWPLAGNPDERELEMAVER</sequence>
<dbReference type="CDD" id="cd04301">
    <property type="entry name" value="NAT_SF"/>
    <property type="match status" value="1"/>
</dbReference>
<dbReference type="Proteomes" id="UP000282170">
    <property type="component" value="Chromosome"/>
</dbReference>
<organism evidence="4 5">
    <name type="scientific">Streptomyces fungicidicus</name>
    <dbReference type="NCBI Taxonomy" id="68203"/>
    <lineage>
        <taxon>Bacteria</taxon>
        <taxon>Bacillati</taxon>
        <taxon>Actinomycetota</taxon>
        <taxon>Actinomycetes</taxon>
        <taxon>Kitasatosporales</taxon>
        <taxon>Streptomycetaceae</taxon>
        <taxon>Streptomyces</taxon>
    </lineage>
</organism>
<evidence type="ECO:0000313" key="4">
    <source>
        <dbReference type="EMBL" id="AYL39533.1"/>
    </source>
</evidence>
<dbReference type="GO" id="GO:0016747">
    <property type="term" value="F:acyltransferase activity, transferring groups other than amino-acyl groups"/>
    <property type="evidence" value="ECO:0007669"/>
    <property type="project" value="InterPro"/>
</dbReference>
<name>A0A494UX64_9ACTN</name>
<gene>
    <name evidence="4" type="ORF">CNQ36_16305</name>
</gene>
<dbReference type="PROSITE" id="PS51186">
    <property type="entry name" value="GNAT"/>
    <property type="match status" value="1"/>
</dbReference>
<dbReference type="InterPro" id="IPR000182">
    <property type="entry name" value="GNAT_dom"/>
</dbReference>
<dbReference type="SUPFAM" id="SSF55729">
    <property type="entry name" value="Acyl-CoA N-acyltransferases (Nat)"/>
    <property type="match status" value="1"/>
</dbReference>
<dbReference type="InterPro" id="IPR016181">
    <property type="entry name" value="Acyl_CoA_acyltransferase"/>
</dbReference>
<reference evidence="4 5" key="1">
    <citation type="submission" date="2017-09" db="EMBL/GenBank/DDBJ databases">
        <authorList>
            <person name="Zhang H."/>
            <person name="Hu S."/>
            <person name="Xu J."/>
            <person name="He Z."/>
        </authorList>
    </citation>
    <scope>NUCLEOTIDE SEQUENCE [LARGE SCALE GENOMIC DNA]</scope>
    <source>
        <strain evidence="4 5">TXX3120</strain>
    </source>
</reference>
<dbReference type="InterPro" id="IPR050680">
    <property type="entry name" value="YpeA/RimI_acetyltransf"/>
</dbReference>
<dbReference type="Pfam" id="PF00583">
    <property type="entry name" value="Acetyltransf_1"/>
    <property type="match status" value="1"/>
</dbReference>
<evidence type="ECO:0000313" key="5">
    <source>
        <dbReference type="Proteomes" id="UP000282170"/>
    </source>
</evidence>
<evidence type="ECO:0000256" key="1">
    <source>
        <dbReference type="ARBA" id="ARBA00022679"/>
    </source>
</evidence>
<dbReference type="Gene3D" id="3.40.630.30">
    <property type="match status" value="1"/>
</dbReference>
<proteinExistence type="predicted"/>
<dbReference type="EMBL" id="CP023407">
    <property type="protein sequence ID" value="AYL39533.1"/>
    <property type="molecule type" value="Genomic_DNA"/>
</dbReference>